<feature type="domain" description="Vitamin K epoxide reductase" evidence="11">
    <location>
        <begin position="182"/>
        <end position="318"/>
    </location>
</feature>
<comment type="subcellular location">
    <subcellularLocation>
        <location evidence="1">Membrane</location>
        <topology evidence="1">Multi-pass membrane protein</topology>
    </subcellularLocation>
</comment>
<dbReference type="KEGG" id="dfe:Dfer_1688"/>
<evidence type="ECO:0000256" key="7">
    <source>
        <dbReference type="ARBA" id="ARBA00023136"/>
    </source>
</evidence>
<dbReference type="HOGENOM" id="CLU_037935_1_0_10"/>
<keyword evidence="9" id="KW-0676">Redox-active center</keyword>
<feature type="transmembrane region" description="Helical" evidence="10">
    <location>
        <begin position="337"/>
        <end position="356"/>
    </location>
</feature>
<dbReference type="InterPro" id="IPR038354">
    <property type="entry name" value="VKOR_sf"/>
</dbReference>
<dbReference type="Gene3D" id="1.20.1440.130">
    <property type="entry name" value="VKOR domain"/>
    <property type="match status" value="1"/>
</dbReference>
<dbReference type="InterPro" id="IPR012336">
    <property type="entry name" value="Thioredoxin-like_fold"/>
</dbReference>
<feature type="transmembrane region" description="Helical" evidence="10">
    <location>
        <begin position="297"/>
        <end position="317"/>
    </location>
</feature>
<proteinExistence type="inferred from homology"/>
<dbReference type="Proteomes" id="UP000002011">
    <property type="component" value="Chromosome"/>
</dbReference>
<dbReference type="eggNOG" id="COG4243">
    <property type="taxonomic scope" value="Bacteria"/>
</dbReference>
<gene>
    <name evidence="12" type="ordered locus">Dfer_1688</name>
</gene>
<organism evidence="12 13">
    <name type="scientific">Dyadobacter fermentans (strain ATCC 700827 / DSM 18053 / CIP 107007 / KCTC 52180 / NS114)</name>
    <dbReference type="NCBI Taxonomy" id="471854"/>
    <lineage>
        <taxon>Bacteria</taxon>
        <taxon>Pseudomonadati</taxon>
        <taxon>Bacteroidota</taxon>
        <taxon>Cytophagia</taxon>
        <taxon>Cytophagales</taxon>
        <taxon>Spirosomataceae</taxon>
        <taxon>Dyadobacter</taxon>
    </lineage>
</organism>
<dbReference type="Pfam" id="PF07884">
    <property type="entry name" value="VKOR"/>
    <property type="match status" value="1"/>
</dbReference>
<evidence type="ECO:0000256" key="5">
    <source>
        <dbReference type="ARBA" id="ARBA00022989"/>
    </source>
</evidence>
<dbReference type="Gene3D" id="3.40.30.10">
    <property type="entry name" value="Glutaredoxin"/>
    <property type="match status" value="1"/>
</dbReference>
<dbReference type="CDD" id="cd12921">
    <property type="entry name" value="VKOR_4"/>
    <property type="match status" value="1"/>
</dbReference>
<feature type="transmembrane region" description="Helical" evidence="10">
    <location>
        <begin position="238"/>
        <end position="261"/>
    </location>
</feature>
<accession>C6VTI6</accession>
<protein>
    <submittedName>
        <fullName evidence="12">Vitamin K epoxide reductase</fullName>
    </submittedName>
</protein>
<evidence type="ECO:0000256" key="4">
    <source>
        <dbReference type="ARBA" id="ARBA00022719"/>
    </source>
</evidence>
<evidence type="ECO:0000256" key="3">
    <source>
        <dbReference type="ARBA" id="ARBA00022692"/>
    </source>
</evidence>
<dbReference type="InterPro" id="IPR036249">
    <property type="entry name" value="Thioredoxin-like_sf"/>
</dbReference>
<dbReference type="EMBL" id="CP001619">
    <property type="protein sequence ID" value="ACT92929.1"/>
    <property type="molecule type" value="Genomic_DNA"/>
</dbReference>
<feature type="transmembrane region" description="Helical" evidence="10">
    <location>
        <begin position="267"/>
        <end position="290"/>
    </location>
</feature>
<keyword evidence="5 10" id="KW-1133">Transmembrane helix</keyword>
<evidence type="ECO:0000256" key="8">
    <source>
        <dbReference type="ARBA" id="ARBA00023157"/>
    </source>
</evidence>
<reference evidence="12 13" key="1">
    <citation type="journal article" date="2009" name="Stand. Genomic Sci.">
        <title>Complete genome sequence of Dyadobacter fermentans type strain (NS114).</title>
        <authorList>
            <person name="Lang E."/>
            <person name="Lapidus A."/>
            <person name="Chertkov O."/>
            <person name="Brettin T."/>
            <person name="Detter J.C."/>
            <person name="Han C."/>
            <person name="Copeland A."/>
            <person name="Glavina Del Rio T."/>
            <person name="Nolan M."/>
            <person name="Chen F."/>
            <person name="Lucas S."/>
            <person name="Tice H."/>
            <person name="Cheng J.F."/>
            <person name="Land M."/>
            <person name="Hauser L."/>
            <person name="Chang Y.J."/>
            <person name="Jeffries C.D."/>
            <person name="Kopitz M."/>
            <person name="Bruce D."/>
            <person name="Goodwin L."/>
            <person name="Pitluck S."/>
            <person name="Ovchinnikova G."/>
            <person name="Pati A."/>
            <person name="Ivanova N."/>
            <person name="Mavrommatis K."/>
            <person name="Chen A."/>
            <person name="Palaniappan K."/>
            <person name="Chain P."/>
            <person name="Bristow J."/>
            <person name="Eisen J.A."/>
            <person name="Markowitz V."/>
            <person name="Hugenholtz P."/>
            <person name="Goker M."/>
            <person name="Rohde M."/>
            <person name="Kyrpides N.C."/>
            <person name="Klenk H.P."/>
        </authorList>
    </citation>
    <scope>NUCLEOTIDE SEQUENCE [LARGE SCALE GENOMIC DNA]</scope>
    <source>
        <strain evidence="13">ATCC 700827 / DSM 18053 / CIP 107007 / KCTC 52180 / NS114</strain>
    </source>
</reference>
<keyword evidence="13" id="KW-1185">Reference proteome</keyword>
<keyword evidence="6" id="KW-0560">Oxidoreductase</keyword>
<dbReference type="SMART" id="SM00756">
    <property type="entry name" value="VKc"/>
    <property type="match status" value="1"/>
</dbReference>
<dbReference type="Pfam" id="PF13462">
    <property type="entry name" value="Thioredoxin_4"/>
    <property type="match status" value="1"/>
</dbReference>
<evidence type="ECO:0000256" key="9">
    <source>
        <dbReference type="ARBA" id="ARBA00023284"/>
    </source>
</evidence>
<comment type="similarity">
    <text evidence="2">Belongs to the VKOR family.</text>
</comment>
<sequence length="547" mass="61962">MNLLPIPISYDNSFDIISKLLSILDIPFTRKALLSKLKEHPYQSNLLGISEILDDYQVKNISIATSISQLPQLPTPLITQIAGVGKEELRATIVKSVTPEEIEFYELESGRWRLVALPDFDVIWPSKIAMIVDSEGSSGEKGYKINLVVSFIEIVLRIAILASLPLVVAFVSIDNYREIDSQIITFLAYEILLLIGLAISGYLFWVECSEDSSILKKVCQPTKRVSCAAVLKSPGAKLFGISLSTLGSCYFLGCLLSLIVFSPLDRALLFLLSWTNIFSMVMITFSVYYQAYSLKQWCLLCLYVQCTLLALLSVGLWNRWYMVDDIKVSVLLTRIAILGFNLGISLAALCLLRYAYKLMMEKDRLTSELKKLKFDPFSFNGQQVNQAHLKLPVDKLGILLGKDTASHQILKICDPYCPHCATSHKAISLLIRENSNVSVRIIFTAPPNSEDARFHPVKHFLELYEPGDQELLLSAMDYWYLSPDRSVEMLRAKFKLPTKVSGQLINIEKMYMWCRNMEITSTPTIYYNQKLLADIYDPQDLRYVLSD</sequence>
<dbReference type="InterPro" id="IPR012932">
    <property type="entry name" value="VKOR"/>
</dbReference>
<keyword evidence="4" id="KW-0874">Quinone</keyword>
<evidence type="ECO:0000256" key="2">
    <source>
        <dbReference type="ARBA" id="ARBA00006214"/>
    </source>
</evidence>
<evidence type="ECO:0000256" key="10">
    <source>
        <dbReference type="SAM" id="Phobius"/>
    </source>
</evidence>
<dbReference type="GO" id="GO:0016491">
    <property type="term" value="F:oxidoreductase activity"/>
    <property type="evidence" value="ECO:0007669"/>
    <property type="project" value="UniProtKB-KW"/>
</dbReference>
<dbReference type="OrthoDB" id="1100563at2"/>
<keyword evidence="7 10" id="KW-0472">Membrane</keyword>
<evidence type="ECO:0000256" key="6">
    <source>
        <dbReference type="ARBA" id="ARBA00023002"/>
    </source>
</evidence>
<dbReference type="SUPFAM" id="SSF52833">
    <property type="entry name" value="Thioredoxin-like"/>
    <property type="match status" value="1"/>
</dbReference>
<dbReference type="AlphaFoldDB" id="C6VTI6"/>
<keyword evidence="3 10" id="KW-0812">Transmembrane</keyword>
<dbReference type="GO" id="GO:0048038">
    <property type="term" value="F:quinone binding"/>
    <property type="evidence" value="ECO:0007669"/>
    <property type="project" value="UniProtKB-KW"/>
</dbReference>
<evidence type="ECO:0000259" key="11">
    <source>
        <dbReference type="SMART" id="SM00756"/>
    </source>
</evidence>
<dbReference type="STRING" id="471854.Dfer_1688"/>
<feature type="transmembrane region" description="Helical" evidence="10">
    <location>
        <begin position="147"/>
        <end position="171"/>
    </location>
</feature>
<feature type="transmembrane region" description="Helical" evidence="10">
    <location>
        <begin position="183"/>
        <end position="206"/>
    </location>
</feature>
<dbReference type="GO" id="GO:0016020">
    <property type="term" value="C:membrane"/>
    <property type="evidence" value="ECO:0007669"/>
    <property type="project" value="UniProtKB-SubCell"/>
</dbReference>
<keyword evidence="8" id="KW-1015">Disulfide bond</keyword>
<evidence type="ECO:0000256" key="1">
    <source>
        <dbReference type="ARBA" id="ARBA00004141"/>
    </source>
</evidence>
<name>C6VTI6_DYAFD</name>
<evidence type="ECO:0000313" key="13">
    <source>
        <dbReference type="Proteomes" id="UP000002011"/>
    </source>
</evidence>
<dbReference type="eggNOG" id="COG1651">
    <property type="taxonomic scope" value="Bacteria"/>
</dbReference>
<evidence type="ECO:0000313" key="12">
    <source>
        <dbReference type="EMBL" id="ACT92929.1"/>
    </source>
</evidence>